<dbReference type="PANTHER" id="PTHR31084:SF0">
    <property type="entry name" value="ALPHA-L-FUCOSIDASE 2"/>
    <property type="match status" value="1"/>
</dbReference>
<keyword evidence="4" id="KW-1185">Reference proteome</keyword>
<dbReference type="Proteomes" id="UP001519332">
    <property type="component" value="Unassembled WGS sequence"/>
</dbReference>
<protein>
    <recommendedName>
        <fullName evidence="2">Glycosyl hydrolase family 95 catalytic domain-containing protein</fullName>
    </recommendedName>
</protein>
<organism evidence="3 4">
    <name type="scientific">Kibdelosporangium banguiense</name>
    <dbReference type="NCBI Taxonomy" id="1365924"/>
    <lineage>
        <taxon>Bacteria</taxon>
        <taxon>Bacillati</taxon>
        <taxon>Actinomycetota</taxon>
        <taxon>Actinomycetes</taxon>
        <taxon>Pseudonocardiales</taxon>
        <taxon>Pseudonocardiaceae</taxon>
        <taxon>Kibdelosporangium</taxon>
    </lineage>
</organism>
<dbReference type="Pfam" id="PF22124">
    <property type="entry name" value="Glyco_hydro_95_cat"/>
    <property type="match status" value="1"/>
</dbReference>
<evidence type="ECO:0000256" key="1">
    <source>
        <dbReference type="SAM" id="SignalP"/>
    </source>
</evidence>
<dbReference type="PROSITE" id="PS51318">
    <property type="entry name" value="TAT"/>
    <property type="match status" value="1"/>
</dbReference>
<accession>A0ABS4U392</accession>
<dbReference type="EMBL" id="JAGINW010000001">
    <property type="protein sequence ID" value="MBP2331139.1"/>
    <property type="molecule type" value="Genomic_DNA"/>
</dbReference>
<dbReference type="PANTHER" id="PTHR31084">
    <property type="entry name" value="ALPHA-L-FUCOSIDASE 2"/>
    <property type="match status" value="1"/>
</dbReference>
<feature type="signal peptide" evidence="1">
    <location>
        <begin position="1"/>
        <end position="27"/>
    </location>
</feature>
<dbReference type="InterPro" id="IPR012341">
    <property type="entry name" value="6hp_glycosidase-like_sf"/>
</dbReference>
<comment type="caution">
    <text evidence="3">The sequence shown here is derived from an EMBL/GenBank/DDBJ whole genome shotgun (WGS) entry which is preliminary data.</text>
</comment>
<dbReference type="InterPro" id="IPR054363">
    <property type="entry name" value="GH95_cat"/>
</dbReference>
<dbReference type="InterPro" id="IPR008928">
    <property type="entry name" value="6-hairpin_glycosidase_sf"/>
</dbReference>
<dbReference type="SUPFAM" id="SSF48208">
    <property type="entry name" value="Six-hairpin glycosidases"/>
    <property type="match status" value="1"/>
</dbReference>
<dbReference type="Gene3D" id="1.50.10.10">
    <property type="match status" value="1"/>
</dbReference>
<sequence length="917" mass="101184">MRISRRGLLGGAAAGAVFGALPATANAEQGLSQDDLHWADFLGAQDMVWQRIPRAWYEGPFLGNGFLAAALYKEPGANAIRITVDHSQVQDHRPQFGNEWGVARLAVGKLLLKPKAQITGVDLRLHLYDAELNGRILTDKGEIGLKLFVHATTDLLVLEVDGDCEVEFQPAEALSPRTIRENPPANFPRNPPAVTKTERDITIVNQPMIAGGPTATAYRTRGRTLLLSVAHKKDAEAAVRQAVKFAGPERLLRQQHQQWWHAFYQRSFLSIPDSLLQSFYWIQLYKLASASRETGPIMATTGPWIEPTPWPSLWNNLNVQLEYWPAYGSNHLELDPIPRTIKDTQRILIDALRPQFRGDSMGVRRSTDAQFDDAGFVGAPGFSSPDPEIGDLPWILHNVWLNYRHSMDERIRDEVLVPTLRKAMNYYLHFLSVGMDGRLHLAPTFSPEYGTAPDCNYDLALIRWSCRTLLELTADDPLAPKWREVLDKLVDYPVDQNGFMIGTGVPFAKSHRHYSHMLAVYPLYLVNGEQPERRELIERSLDHWISFEGALRGYSFTGASSISAGLGKGDDALKYLREFVARFAQANTMYFEAGPVIETPLSGAQSLHDMLCQSWGGVLRIFPALPASWRDAALQDFRTEGAFLVTASKKDGRTQFVRVRSLAGQPLKLRPGIEGPLQVRGARSWRQLPDGTLEIDLERGGEVLVHGPSPDLGIGPVPISTPAPRWGLPALPDGGQTVIVDLAAALNNDAITSEFHMGDGDFDGAGNTYPAAQLPQTGQTTDDGIPFEFVNGSEGTPNNVIPAAQTITLPPGNYMTLHLLAASDNGNTNRSMTITYADGTSQVPLQITDWRTSPAFGETEALRTSQMHARTGPQPVRLSIFHQKIPLDPAKQLVSITLPGAATPRPHLFAITLEKPK</sequence>
<gene>
    <name evidence="3" type="ORF">JOF56_011524</name>
</gene>
<dbReference type="InterPro" id="IPR006311">
    <property type="entry name" value="TAT_signal"/>
</dbReference>
<feature type="domain" description="Glycosyl hydrolase family 95 catalytic" evidence="2">
    <location>
        <begin position="275"/>
        <end position="590"/>
    </location>
</feature>
<proteinExistence type="predicted"/>
<keyword evidence="1" id="KW-0732">Signal</keyword>
<evidence type="ECO:0000313" key="4">
    <source>
        <dbReference type="Proteomes" id="UP001519332"/>
    </source>
</evidence>
<evidence type="ECO:0000259" key="2">
    <source>
        <dbReference type="Pfam" id="PF22124"/>
    </source>
</evidence>
<name>A0ABS4U392_9PSEU</name>
<evidence type="ECO:0000313" key="3">
    <source>
        <dbReference type="EMBL" id="MBP2331139.1"/>
    </source>
</evidence>
<dbReference type="RefSeq" id="WP_209647771.1">
    <property type="nucleotide sequence ID" value="NZ_JAGINW010000001.1"/>
</dbReference>
<reference evidence="3 4" key="1">
    <citation type="submission" date="2021-03" db="EMBL/GenBank/DDBJ databases">
        <title>Sequencing the genomes of 1000 actinobacteria strains.</title>
        <authorList>
            <person name="Klenk H.-P."/>
        </authorList>
    </citation>
    <scope>NUCLEOTIDE SEQUENCE [LARGE SCALE GENOMIC DNA]</scope>
    <source>
        <strain evidence="3 4">DSM 46670</strain>
    </source>
</reference>
<feature type="chain" id="PRO_5046543856" description="Glycosyl hydrolase family 95 catalytic domain-containing protein" evidence="1">
    <location>
        <begin position="28"/>
        <end position="917"/>
    </location>
</feature>